<name>A0ABN8AY25_CHISP</name>
<organism evidence="2 3">
    <name type="scientific">Chilo suppressalis</name>
    <name type="common">Asiatic rice borer moth</name>
    <dbReference type="NCBI Taxonomy" id="168631"/>
    <lineage>
        <taxon>Eukaryota</taxon>
        <taxon>Metazoa</taxon>
        <taxon>Ecdysozoa</taxon>
        <taxon>Arthropoda</taxon>
        <taxon>Hexapoda</taxon>
        <taxon>Insecta</taxon>
        <taxon>Pterygota</taxon>
        <taxon>Neoptera</taxon>
        <taxon>Endopterygota</taxon>
        <taxon>Lepidoptera</taxon>
        <taxon>Glossata</taxon>
        <taxon>Ditrysia</taxon>
        <taxon>Pyraloidea</taxon>
        <taxon>Crambidae</taxon>
        <taxon>Crambinae</taxon>
        <taxon>Chilo</taxon>
    </lineage>
</organism>
<dbReference type="Proteomes" id="UP001153292">
    <property type="component" value="Chromosome 19"/>
</dbReference>
<reference evidence="2" key="1">
    <citation type="submission" date="2021-12" db="EMBL/GenBank/DDBJ databases">
        <authorList>
            <person name="King R."/>
        </authorList>
    </citation>
    <scope>NUCLEOTIDE SEQUENCE</scope>
</reference>
<dbReference type="PANTHER" id="PTHR21549">
    <property type="entry name" value="MUTATED IN BLADDER CANCER 1"/>
    <property type="match status" value="1"/>
</dbReference>
<proteinExistence type="predicted"/>
<dbReference type="EMBL" id="OU963912">
    <property type="protein sequence ID" value="CAH0401240.1"/>
    <property type="molecule type" value="Genomic_DNA"/>
</dbReference>
<gene>
    <name evidence="2" type="ORF">CHILSU_LOCUS4460</name>
</gene>
<keyword evidence="3" id="KW-1185">Reference proteome</keyword>
<accession>A0ABN8AY25</accession>
<dbReference type="PANTHER" id="PTHR21549:SF0">
    <property type="entry name" value="COILED-COIL DOMAIN-CONTAINING PROTEIN 112"/>
    <property type="match status" value="1"/>
</dbReference>
<evidence type="ECO:0000256" key="1">
    <source>
        <dbReference type="ARBA" id="ARBA00023054"/>
    </source>
</evidence>
<evidence type="ECO:0000313" key="3">
    <source>
        <dbReference type="Proteomes" id="UP001153292"/>
    </source>
</evidence>
<dbReference type="InterPro" id="IPR039902">
    <property type="entry name" value="CCDC148/CCDC112"/>
</dbReference>
<keyword evidence="1" id="KW-0175">Coiled coil</keyword>
<sequence length="501" mass="56887">MLLADISVYPLTSSFAALDSYNIIESKSQHIKIKVLKGVSTKSYSDIIPSPVKNLINSPHRCSEVQNLQDFLNVTAKYGGWNEYYHNMFVKYWQKNIKNEKDNTIDKNNLDEAQFDLLVNDFLKKVPGFQREDVTAHIKWYSTYLHLKSCQQRALEEWRAKTKPLRANKQSEASLTFISAEQVTEQADHMPEARLLCRILSKDLFRIIYLVVKCRVDSAFIEEVLKLYNITLPPVGAEYRCKMLQRRVKIFHLGDSVACAALSSNTEEHQFYDCLNVNENLNEIRKSLVPTEVSNKRILTYGFAKPTKQWNMKCNALKDPLLRELNIENKSKRDPNLLKVVVAHNYCKPLSNKTGIGVTTCVSRISVTYQNRPVFHRLLDAGLGETFPLSSVHSSASIVAGKAHFRLVWEENSSLLVKGPIDAVSSSNRRNTHGCSANCCCNSTALEKQFLKDVRRGPKQRARARYPAAVRLEFPARCGARTESESESESECTLAVPLGYP</sequence>
<evidence type="ECO:0000313" key="2">
    <source>
        <dbReference type="EMBL" id="CAH0401240.1"/>
    </source>
</evidence>
<protein>
    <submittedName>
        <fullName evidence="2">Uncharacterized protein</fullName>
    </submittedName>
</protein>